<evidence type="ECO:0000256" key="7">
    <source>
        <dbReference type="RuleBase" id="RU363079"/>
    </source>
</evidence>
<evidence type="ECO:0000256" key="2">
    <source>
        <dbReference type="ARBA" id="ARBA00005227"/>
    </source>
</evidence>
<keyword evidence="5 7" id="KW-1133">Transmembrane helix</keyword>
<protein>
    <recommendedName>
        <fullName evidence="7">Transmembrane 9 superfamily member</fullName>
    </recommendedName>
</protein>
<dbReference type="AlphaFoldDB" id="A0AAW0DKP0"/>
<sequence length="121" mass="13679">MSSLFASRAYYAFGFVALTVGVMALTTATVSILFTYFMLCAEEYRWQWRAFLIGGGNAFWLLAYGVFYWASRLSLDSFSSVALYLGYLFILALLDFLATGTIGFLASYWAVRRLYSAIRVD</sequence>
<evidence type="ECO:0000256" key="3">
    <source>
        <dbReference type="ARBA" id="ARBA00022692"/>
    </source>
</evidence>
<comment type="caution">
    <text evidence="8">The sequence shown here is derived from an EMBL/GenBank/DDBJ whole genome shotgun (WGS) entry which is preliminary data.</text>
</comment>
<evidence type="ECO:0000256" key="4">
    <source>
        <dbReference type="ARBA" id="ARBA00022729"/>
    </source>
</evidence>
<evidence type="ECO:0000313" key="9">
    <source>
        <dbReference type="Proteomes" id="UP001383192"/>
    </source>
</evidence>
<keyword evidence="4" id="KW-0732">Signal</keyword>
<keyword evidence="6 7" id="KW-0472">Membrane</keyword>
<keyword evidence="3 7" id="KW-0812">Transmembrane</keyword>
<organism evidence="8 9">
    <name type="scientific">Paramarasmius palmivorus</name>
    <dbReference type="NCBI Taxonomy" id="297713"/>
    <lineage>
        <taxon>Eukaryota</taxon>
        <taxon>Fungi</taxon>
        <taxon>Dikarya</taxon>
        <taxon>Basidiomycota</taxon>
        <taxon>Agaricomycotina</taxon>
        <taxon>Agaricomycetes</taxon>
        <taxon>Agaricomycetidae</taxon>
        <taxon>Agaricales</taxon>
        <taxon>Marasmiineae</taxon>
        <taxon>Marasmiaceae</taxon>
        <taxon>Paramarasmius</taxon>
    </lineage>
</organism>
<proteinExistence type="inferred from homology"/>
<feature type="transmembrane region" description="Helical" evidence="7">
    <location>
        <begin position="82"/>
        <end position="111"/>
    </location>
</feature>
<evidence type="ECO:0000256" key="6">
    <source>
        <dbReference type="ARBA" id="ARBA00023136"/>
    </source>
</evidence>
<dbReference type="GO" id="GO:0072657">
    <property type="term" value="P:protein localization to membrane"/>
    <property type="evidence" value="ECO:0007669"/>
    <property type="project" value="TreeGrafter"/>
</dbReference>
<evidence type="ECO:0000256" key="5">
    <source>
        <dbReference type="ARBA" id="ARBA00022989"/>
    </source>
</evidence>
<dbReference type="GO" id="GO:0016020">
    <property type="term" value="C:membrane"/>
    <property type="evidence" value="ECO:0007669"/>
    <property type="project" value="UniProtKB-SubCell"/>
</dbReference>
<dbReference type="Proteomes" id="UP001383192">
    <property type="component" value="Unassembled WGS sequence"/>
</dbReference>
<gene>
    <name evidence="8" type="primary">TMN2_2</name>
    <name evidence="8" type="ORF">VNI00_003918</name>
</gene>
<dbReference type="PANTHER" id="PTHR10766:SF111">
    <property type="entry name" value="TRANSMEMBRANE 9 SUPERFAMILY MEMBER 2"/>
    <property type="match status" value="1"/>
</dbReference>
<comment type="similarity">
    <text evidence="2 7">Belongs to the nonaspanin (TM9SF) (TC 9.A.2) family.</text>
</comment>
<comment type="caution">
    <text evidence="7">Lacks conserved residue(s) required for the propagation of feature annotation.</text>
</comment>
<dbReference type="InterPro" id="IPR004240">
    <property type="entry name" value="EMP70"/>
</dbReference>
<evidence type="ECO:0000313" key="8">
    <source>
        <dbReference type="EMBL" id="KAK7053292.1"/>
    </source>
</evidence>
<feature type="transmembrane region" description="Helical" evidence="7">
    <location>
        <begin position="12"/>
        <end position="39"/>
    </location>
</feature>
<dbReference type="GO" id="GO:0005737">
    <property type="term" value="C:cytoplasm"/>
    <property type="evidence" value="ECO:0007669"/>
    <property type="project" value="UniProtKB-ARBA"/>
</dbReference>
<feature type="transmembrane region" description="Helical" evidence="7">
    <location>
        <begin position="51"/>
        <end position="70"/>
    </location>
</feature>
<dbReference type="GO" id="GO:0007034">
    <property type="term" value="P:vacuolar transport"/>
    <property type="evidence" value="ECO:0007669"/>
    <property type="project" value="TreeGrafter"/>
</dbReference>
<evidence type="ECO:0000256" key="1">
    <source>
        <dbReference type="ARBA" id="ARBA00004141"/>
    </source>
</evidence>
<comment type="subcellular location">
    <subcellularLocation>
        <location evidence="1">Membrane</location>
        <topology evidence="1">Multi-pass membrane protein</topology>
    </subcellularLocation>
</comment>
<accession>A0AAW0DKP0</accession>
<dbReference type="Pfam" id="PF02990">
    <property type="entry name" value="EMP70"/>
    <property type="match status" value="1"/>
</dbReference>
<reference evidence="8 9" key="1">
    <citation type="submission" date="2024-01" db="EMBL/GenBank/DDBJ databases">
        <title>A draft genome for a cacao thread blight-causing isolate of Paramarasmius palmivorus.</title>
        <authorList>
            <person name="Baruah I.K."/>
            <person name="Bukari Y."/>
            <person name="Amoako-Attah I."/>
            <person name="Meinhardt L.W."/>
            <person name="Bailey B.A."/>
            <person name="Cohen S.P."/>
        </authorList>
    </citation>
    <scope>NUCLEOTIDE SEQUENCE [LARGE SCALE GENOMIC DNA]</scope>
    <source>
        <strain evidence="8 9">GH-12</strain>
    </source>
</reference>
<name>A0AAW0DKP0_9AGAR</name>
<dbReference type="PANTHER" id="PTHR10766">
    <property type="entry name" value="TRANSMEMBRANE 9 SUPERFAMILY PROTEIN"/>
    <property type="match status" value="1"/>
</dbReference>
<dbReference type="EMBL" id="JAYKXP010000010">
    <property type="protein sequence ID" value="KAK7053292.1"/>
    <property type="molecule type" value="Genomic_DNA"/>
</dbReference>
<keyword evidence="9" id="KW-1185">Reference proteome</keyword>